<evidence type="ECO:0000256" key="3">
    <source>
        <dbReference type="ARBA" id="ARBA00023237"/>
    </source>
</evidence>
<dbReference type="PANTHER" id="PTHR34597">
    <property type="entry name" value="SLR1661 PROTEIN"/>
    <property type="match status" value="1"/>
</dbReference>
<reference evidence="8 10" key="1">
    <citation type="submission" date="2018-06" db="EMBL/GenBank/DDBJ databases">
        <authorList>
            <consortium name="Pathogen Informatics"/>
            <person name="Doyle S."/>
        </authorList>
    </citation>
    <scope>NUCLEOTIDE SEQUENCE [LARGE SCALE GENOMIC DNA]</scope>
    <source>
        <strain evidence="8 10">NCTC11159</strain>
    </source>
</reference>
<dbReference type="EMBL" id="SMBT01000003">
    <property type="protein sequence ID" value="TCU88828.1"/>
    <property type="molecule type" value="Genomic_DNA"/>
</dbReference>
<dbReference type="Gene3D" id="2.40.160.50">
    <property type="entry name" value="membrane protein fhac: a member of the omp85/tpsb transporter family"/>
    <property type="match status" value="1"/>
</dbReference>
<accession>A0A377Q8N7</accession>
<dbReference type="InterPro" id="IPR051544">
    <property type="entry name" value="TPS_OM_transporter"/>
</dbReference>
<dbReference type="Proteomes" id="UP000255108">
    <property type="component" value="Unassembled WGS sequence"/>
</dbReference>
<dbReference type="AlphaFoldDB" id="A0A377Q8N7"/>
<dbReference type="PANTHER" id="PTHR34597:SF3">
    <property type="entry name" value="OUTER MEMBRANE TRANSPORTER CDIB"/>
    <property type="match status" value="1"/>
</dbReference>
<sequence length="583" mass="64028">MLTVTRFLCFSLCFISPVILAAEPLQPPLKPITQDGLRRQEERARDLNQTLAPSPEVLKSADLPQISAVLPVEKPCFLLNEIHVLAPPAQAELPAWLLHSLNEQVFAHYRGQCAGVRGLSHIAAAADAELLRLGLATSRVVVPPQNMGSGELNLQLHLGRIAGVRMQDEGKDDKRWGTWANAFPSWPLMSAGDVLNVHDLEQGVEQMNRLPSQHVVTRLEPGTEPDTSVVFIDRQSGDLLQRLRGGITLDNSGSPSLGRTQLSSYLAFDNALGLNDILNLSFNSNAENPDNNHQSQSVSASYSIPWGNHTFSSSYSSSKFAQWVAGTTARFLSSGESESADLRWQYQLLRTSSARFSVSTALSTRRSNSYLDDVELLVQRRRTTQQEFGINYRQLLGSASFDLGLNYKSGRGWYEAEDDYPADMSNGLTLRPSITTLDLGVAVPFQIAAQAVQYNFNLHGQSTPNTTLSNEQIAIGGRSSVRGFDGDTVLMAENGYYLRNELSTSLPMPEGLGLQAYWGLDYGRVWGPSDAMLIGHQLAGTVLGLRGQWKKAQFDLSAASPLHQPEGMNADLYIWYGSITLSF</sequence>
<gene>
    <name evidence="8" type="primary">shlB_1</name>
    <name evidence="9" type="ORF">EV682_103412</name>
    <name evidence="8" type="ORF">NCTC11159_02172</name>
</gene>
<dbReference type="RefSeq" id="WP_115227347.1">
    <property type="nucleotide sequence ID" value="NZ_CAWOLO010000003.1"/>
</dbReference>
<dbReference type="Gene3D" id="3.10.20.310">
    <property type="entry name" value="membrane protein fhac"/>
    <property type="match status" value="1"/>
</dbReference>
<organism evidence="8 10">
    <name type="scientific">Iodobacter fluviatilis</name>
    <dbReference type="NCBI Taxonomy" id="537"/>
    <lineage>
        <taxon>Bacteria</taxon>
        <taxon>Pseudomonadati</taxon>
        <taxon>Pseudomonadota</taxon>
        <taxon>Betaproteobacteria</taxon>
        <taxon>Neisseriales</taxon>
        <taxon>Chitinibacteraceae</taxon>
        <taxon>Iodobacter</taxon>
    </lineage>
</organism>
<dbReference type="Pfam" id="PF17287">
    <property type="entry name" value="POTRA_3"/>
    <property type="match status" value="1"/>
</dbReference>
<evidence type="ECO:0000259" key="7">
    <source>
        <dbReference type="Pfam" id="PF17287"/>
    </source>
</evidence>
<keyword evidence="2" id="KW-0812">Transmembrane</keyword>
<dbReference type="GO" id="GO:0098046">
    <property type="term" value="C:type V protein secretion system complex"/>
    <property type="evidence" value="ECO:0007669"/>
    <property type="project" value="TreeGrafter"/>
</dbReference>
<dbReference type="InterPro" id="IPR005565">
    <property type="entry name" value="Hemolysn_activator_HlyB_C"/>
</dbReference>
<dbReference type="Pfam" id="PF03865">
    <property type="entry name" value="ShlB"/>
    <property type="match status" value="1"/>
</dbReference>
<evidence type="ECO:0000313" key="11">
    <source>
        <dbReference type="Proteomes" id="UP000295794"/>
    </source>
</evidence>
<evidence type="ECO:0000313" key="10">
    <source>
        <dbReference type="Proteomes" id="UP000255108"/>
    </source>
</evidence>
<dbReference type="Pfam" id="PF08479">
    <property type="entry name" value="POTRA_2"/>
    <property type="match status" value="1"/>
</dbReference>
<evidence type="ECO:0000313" key="9">
    <source>
        <dbReference type="EMBL" id="TCU88828.1"/>
    </source>
</evidence>
<keyword evidence="1" id="KW-0472">Membrane</keyword>
<evidence type="ECO:0000259" key="6">
    <source>
        <dbReference type="Pfam" id="PF08479"/>
    </source>
</evidence>
<keyword evidence="11" id="KW-1185">Reference proteome</keyword>
<evidence type="ECO:0000259" key="5">
    <source>
        <dbReference type="Pfam" id="PF03865"/>
    </source>
</evidence>
<dbReference type="EMBL" id="UGHR01000001">
    <property type="protein sequence ID" value="STQ91100.1"/>
    <property type="molecule type" value="Genomic_DNA"/>
</dbReference>
<name>A0A377Q8N7_9NEIS</name>
<dbReference type="Proteomes" id="UP000295794">
    <property type="component" value="Unassembled WGS sequence"/>
</dbReference>
<dbReference type="GO" id="GO:0008320">
    <property type="term" value="F:protein transmembrane transporter activity"/>
    <property type="evidence" value="ECO:0007669"/>
    <property type="project" value="TreeGrafter"/>
</dbReference>
<feature type="chain" id="PRO_5016606211" evidence="4">
    <location>
        <begin position="22"/>
        <end position="583"/>
    </location>
</feature>
<proteinExistence type="predicted"/>
<evidence type="ECO:0000313" key="8">
    <source>
        <dbReference type="EMBL" id="STQ91100.1"/>
    </source>
</evidence>
<keyword evidence="1" id="KW-1134">Transmembrane beta strand</keyword>
<dbReference type="InterPro" id="IPR027282">
    <property type="entry name" value="TPS"/>
</dbReference>
<evidence type="ECO:0000256" key="1">
    <source>
        <dbReference type="ARBA" id="ARBA00022452"/>
    </source>
</evidence>
<dbReference type="InterPro" id="IPR013686">
    <property type="entry name" value="Polypept-transport_assoc_ShlB"/>
</dbReference>
<feature type="domain" description="Polypeptide-transport-associated ShlB-type" evidence="6">
    <location>
        <begin position="103"/>
        <end position="157"/>
    </location>
</feature>
<feature type="domain" description="ShlB POTRA" evidence="7">
    <location>
        <begin position="160"/>
        <end position="221"/>
    </location>
</feature>
<reference evidence="9 11" key="2">
    <citation type="submission" date="2019-03" db="EMBL/GenBank/DDBJ databases">
        <title>Genomic Encyclopedia of Type Strains, Phase IV (KMG-IV): sequencing the most valuable type-strain genomes for metagenomic binning, comparative biology and taxonomic classification.</title>
        <authorList>
            <person name="Goeker M."/>
        </authorList>
    </citation>
    <scope>NUCLEOTIDE SEQUENCE [LARGE SCALE GENOMIC DNA]</scope>
    <source>
        <strain evidence="9 11">DSM 3764</strain>
    </source>
</reference>
<feature type="signal peptide" evidence="4">
    <location>
        <begin position="1"/>
        <end position="21"/>
    </location>
</feature>
<dbReference type="GO" id="GO:0046819">
    <property type="term" value="P:protein secretion by the type V secretion system"/>
    <property type="evidence" value="ECO:0007669"/>
    <property type="project" value="TreeGrafter"/>
</dbReference>
<dbReference type="InterPro" id="IPR035251">
    <property type="entry name" value="ShlB_POTRA"/>
</dbReference>
<evidence type="ECO:0000256" key="4">
    <source>
        <dbReference type="SAM" id="SignalP"/>
    </source>
</evidence>
<dbReference type="OrthoDB" id="290122at2"/>
<keyword evidence="4" id="KW-0732">Signal</keyword>
<keyword evidence="3" id="KW-0998">Cell outer membrane</keyword>
<protein>
    <submittedName>
        <fullName evidence="9">Hemolysin activation/secretion protein</fullName>
    </submittedName>
    <submittedName>
        <fullName evidence="8">Hemolysin transporter protein shlB</fullName>
    </submittedName>
</protein>
<dbReference type="PIRSF" id="PIRSF029745">
    <property type="entry name" value="FhaC"/>
    <property type="match status" value="1"/>
</dbReference>
<feature type="domain" description="Haemolysin activator HlyB C-terminal" evidence="5">
    <location>
        <begin position="227"/>
        <end position="547"/>
    </location>
</feature>
<evidence type="ECO:0000256" key="2">
    <source>
        <dbReference type="ARBA" id="ARBA00022692"/>
    </source>
</evidence>